<dbReference type="OrthoDB" id="448051at2759"/>
<gene>
    <name evidence="9" type="ORF">BSL78_28096</name>
</gene>
<reference evidence="9 10" key="1">
    <citation type="journal article" date="2017" name="PLoS Biol.">
        <title>The sea cucumber genome provides insights into morphological evolution and visceral regeneration.</title>
        <authorList>
            <person name="Zhang X."/>
            <person name="Sun L."/>
            <person name="Yuan J."/>
            <person name="Sun Y."/>
            <person name="Gao Y."/>
            <person name="Zhang L."/>
            <person name="Li S."/>
            <person name="Dai H."/>
            <person name="Hamel J.F."/>
            <person name="Liu C."/>
            <person name="Yu Y."/>
            <person name="Liu S."/>
            <person name="Lin W."/>
            <person name="Guo K."/>
            <person name="Jin S."/>
            <person name="Xu P."/>
            <person name="Storey K.B."/>
            <person name="Huan P."/>
            <person name="Zhang T."/>
            <person name="Zhou Y."/>
            <person name="Zhang J."/>
            <person name="Lin C."/>
            <person name="Li X."/>
            <person name="Xing L."/>
            <person name="Huo D."/>
            <person name="Sun M."/>
            <person name="Wang L."/>
            <person name="Mercier A."/>
            <person name="Li F."/>
            <person name="Yang H."/>
            <person name="Xiang J."/>
        </authorList>
    </citation>
    <scope>NUCLEOTIDE SEQUENCE [LARGE SCALE GENOMIC DNA]</scope>
    <source>
        <strain evidence="9">Shaxun</strain>
        <tissue evidence="9">Muscle</tissue>
    </source>
</reference>
<comment type="subcellular location">
    <subcellularLocation>
        <location evidence="1">Lipid droplet</location>
    </subcellularLocation>
</comment>
<evidence type="ECO:0000256" key="2">
    <source>
        <dbReference type="ARBA" id="ARBA00008300"/>
    </source>
</evidence>
<dbReference type="EMBL" id="MRZV01001993">
    <property type="protein sequence ID" value="PIK35082.1"/>
    <property type="molecule type" value="Genomic_DNA"/>
</dbReference>
<dbReference type="PANTHER" id="PTHR13390:SF0">
    <property type="entry name" value="LIPID DROPLET-ASSOCIATED HYDROLASE"/>
    <property type="match status" value="1"/>
</dbReference>
<feature type="non-terminal residue" evidence="9">
    <location>
        <position position="1"/>
    </location>
</feature>
<dbReference type="EC" id="3.1.1.13" evidence="7"/>
<evidence type="ECO:0000313" key="10">
    <source>
        <dbReference type="Proteomes" id="UP000230750"/>
    </source>
</evidence>
<comment type="catalytic activity">
    <reaction evidence="8">
        <text>a cholesterol ester + H2O = cholesterol + a fatty acid + H(+)</text>
        <dbReference type="Rhea" id="RHEA:36403"/>
        <dbReference type="ChEBI" id="CHEBI:15377"/>
        <dbReference type="ChEBI" id="CHEBI:15378"/>
        <dbReference type="ChEBI" id="CHEBI:16113"/>
        <dbReference type="ChEBI" id="CHEBI:17002"/>
        <dbReference type="ChEBI" id="CHEBI:28868"/>
        <dbReference type="EC" id="3.1.1.13"/>
    </reaction>
    <physiologicalReaction direction="left-to-right" evidence="8">
        <dbReference type="Rhea" id="RHEA:36404"/>
    </physiologicalReaction>
</comment>
<keyword evidence="4" id="KW-0551">Lipid droplet</keyword>
<dbReference type="STRING" id="307972.A0A2G8JH63"/>
<sequence length="229" mass="25521">ESPIQQTPKIYRSMASRTNLSLVRKFLSVRGIPTCLLKAGEVHESDTKAGKSLFLIIPGNPGVIDFYDEFQKILHSASECAIPVWGVAHAGHMEVPKDMTPKAGDLYELEDQINHKIAFIEDHIPANTRLVLIGHSIGCYIILEILRRKPNLPIQKGILLFSNHRTDGPDAKWVVSKPLALNFRWAAYLAASLAYYLPDCIKLFLIRLHLRGSTMNPTAASSACHLFNP</sequence>
<name>A0A2G8JH63_STIJA</name>
<keyword evidence="10" id="KW-1185">Reference proteome</keyword>
<evidence type="ECO:0000256" key="6">
    <source>
        <dbReference type="ARBA" id="ARBA00031924"/>
    </source>
</evidence>
<evidence type="ECO:0000313" key="9">
    <source>
        <dbReference type="EMBL" id="PIK35082.1"/>
    </source>
</evidence>
<protein>
    <recommendedName>
        <fullName evidence="3">Lipid droplet-associated hydrolase</fullName>
        <ecNumber evidence="7">3.1.1.13</ecNumber>
    </recommendedName>
    <alternativeName>
        <fullName evidence="6">Lipid droplet-associated serine hydrolase</fullName>
    </alternativeName>
</protein>
<evidence type="ECO:0000256" key="3">
    <source>
        <dbReference type="ARBA" id="ARBA00019242"/>
    </source>
</evidence>
<evidence type="ECO:0000256" key="4">
    <source>
        <dbReference type="ARBA" id="ARBA00022677"/>
    </source>
</evidence>
<dbReference type="GO" id="GO:0005811">
    <property type="term" value="C:lipid droplet"/>
    <property type="evidence" value="ECO:0007669"/>
    <property type="project" value="UniProtKB-SubCell"/>
</dbReference>
<dbReference type="Gene3D" id="3.40.50.1820">
    <property type="entry name" value="alpha/beta hydrolase"/>
    <property type="match status" value="1"/>
</dbReference>
<dbReference type="Pfam" id="PF10230">
    <property type="entry name" value="LIDHydrolase"/>
    <property type="match status" value="1"/>
</dbReference>
<evidence type="ECO:0000256" key="5">
    <source>
        <dbReference type="ARBA" id="ARBA00022801"/>
    </source>
</evidence>
<proteinExistence type="inferred from homology"/>
<dbReference type="InterPro" id="IPR019363">
    <property type="entry name" value="LDAH"/>
</dbReference>
<dbReference type="Proteomes" id="UP000230750">
    <property type="component" value="Unassembled WGS sequence"/>
</dbReference>
<accession>A0A2G8JH63</accession>
<dbReference type="AlphaFoldDB" id="A0A2G8JH63"/>
<feature type="non-terminal residue" evidence="9">
    <location>
        <position position="229"/>
    </location>
</feature>
<comment type="similarity">
    <text evidence="2">Belongs to the AB hydrolase superfamily. LDAH family.</text>
</comment>
<dbReference type="GO" id="GO:0019915">
    <property type="term" value="P:lipid storage"/>
    <property type="evidence" value="ECO:0007669"/>
    <property type="project" value="InterPro"/>
</dbReference>
<dbReference type="SUPFAM" id="SSF53474">
    <property type="entry name" value="alpha/beta-Hydrolases"/>
    <property type="match status" value="1"/>
</dbReference>
<evidence type="ECO:0000256" key="1">
    <source>
        <dbReference type="ARBA" id="ARBA00004502"/>
    </source>
</evidence>
<dbReference type="InterPro" id="IPR029058">
    <property type="entry name" value="AB_hydrolase_fold"/>
</dbReference>
<evidence type="ECO:0000256" key="8">
    <source>
        <dbReference type="ARBA" id="ARBA00049527"/>
    </source>
</evidence>
<dbReference type="PANTHER" id="PTHR13390">
    <property type="entry name" value="LIPASE"/>
    <property type="match status" value="1"/>
</dbReference>
<organism evidence="9 10">
    <name type="scientific">Stichopus japonicus</name>
    <name type="common">Sea cucumber</name>
    <dbReference type="NCBI Taxonomy" id="307972"/>
    <lineage>
        <taxon>Eukaryota</taxon>
        <taxon>Metazoa</taxon>
        <taxon>Echinodermata</taxon>
        <taxon>Eleutherozoa</taxon>
        <taxon>Echinozoa</taxon>
        <taxon>Holothuroidea</taxon>
        <taxon>Aspidochirotacea</taxon>
        <taxon>Aspidochirotida</taxon>
        <taxon>Stichopodidae</taxon>
        <taxon>Apostichopus</taxon>
    </lineage>
</organism>
<evidence type="ECO:0000256" key="7">
    <source>
        <dbReference type="ARBA" id="ARBA00039150"/>
    </source>
</evidence>
<dbReference type="GO" id="GO:0004771">
    <property type="term" value="F:sterol ester esterase activity"/>
    <property type="evidence" value="ECO:0007669"/>
    <property type="project" value="UniProtKB-EC"/>
</dbReference>
<comment type="caution">
    <text evidence="9">The sequence shown here is derived from an EMBL/GenBank/DDBJ whole genome shotgun (WGS) entry which is preliminary data.</text>
</comment>
<keyword evidence="5" id="KW-0378">Hydrolase</keyword>